<feature type="domain" description="C2H2-type" evidence="10">
    <location>
        <begin position="267"/>
        <end position="294"/>
    </location>
</feature>
<keyword evidence="12" id="KW-1185">Reference proteome</keyword>
<evidence type="ECO:0000313" key="11">
    <source>
        <dbReference type="EMBL" id="KAJ2776736.1"/>
    </source>
</evidence>
<feature type="region of interest" description="Disordered" evidence="9">
    <location>
        <begin position="421"/>
        <end position="607"/>
    </location>
</feature>
<dbReference type="Pfam" id="PF00096">
    <property type="entry name" value="zf-C2H2"/>
    <property type="match status" value="3"/>
</dbReference>
<dbReference type="PROSITE" id="PS50157">
    <property type="entry name" value="ZINC_FINGER_C2H2_2"/>
    <property type="match status" value="3"/>
</dbReference>
<keyword evidence="7" id="KW-0539">Nucleus</keyword>
<protein>
    <recommendedName>
        <fullName evidence="10">C2H2-type domain-containing protein</fullName>
    </recommendedName>
</protein>
<dbReference type="GO" id="GO:0006357">
    <property type="term" value="P:regulation of transcription by RNA polymerase II"/>
    <property type="evidence" value="ECO:0007669"/>
    <property type="project" value="TreeGrafter"/>
</dbReference>
<evidence type="ECO:0000256" key="3">
    <source>
        <dbReference type="ARBA" id="ARBA00022737"/>
    </source>
</evidence>
<accession>A0A9W8H8B6</accession>
<organism evidence="11 12">
    <name type="scientific">Coemansia interrupta</name>
    <dbReference type="NCBI Taxonomy" id="1126814"/>
    <lineage>
        <taxon>Eukaryota</taxon>
        <taxon>Fungi</taxon>
        <taxon>Fungi incertae sedis</taxon>
        <taxon>Zoopagomycota</taxon>
        <taxon>Kickxellomycotina</taxon>
        <taxon>Kickxellomycetes</taxon>
        <taxon>Kickxellales</taxon>
        <taxon>Kickxellaceae</taxon>
        <taxon>Coemansia</taxon>
    </lineage>
</organism>
<name>A0A9W8H8B6_9FUNG</name>
<evidence type="ECO:0000256" key="8">
    <source>
        <dbReference type="PROSITE-ProRule" id="PRU00042"/>
    </source>
</evidence>
<feature type="compositionally biased region" description="Low complexity" evidence="9">
    <location>
        <begin position="81"/>
        <end position="94"/>
    </location>
</feature>
<feature type="domain" description="C2H2-type" evidence="10">
    <location>
        <begin position="323"/>
        <end position="353"/>
    </location>
</feature>
<feature type="compositionally biased region" description="Basic and acidic residues" evidence="9">
    <location>
        <begin position="222"/>
        <end position="233"/>
    </location>
</feature>
<dbReference type="FunFam" id="3.30.160.60:FF:000303">
    <property type="entry name" value="Zinc finger protein 41"/>
    <property type="match status" value="1"/>
</dbReference>
<dbReference type="OrthoDB" id="8117402at2759"/>
<comment type="subcellular location">
    <subcellularLocation>
        <location evidence="1">Nucleus</location>
    </subcellularLocation>
</comment>
<dbReference type="PANTHER" id="PTHR24404:SF111">
    <property type="entry name" value="GASTRULA ZINC FINGER PROTEIN XLCGF49.1-LIKE-RELATED"/>
    <property type="match status" value="1"/>
</dbReference>
<evidence type="ECO:0000256" key="6">
    <source>
        <dbReference type="ARBA" id="ARBA00023125"/>
    </source>
</evidence>
<reference evidence="11" key="1">
    <citation type="submission" date="2022-07" db="EMBL/GenBank/DDBJ databases">
        <title>Phylogenomic reconstructions and comparative analyses of Kickxellomycotina fungi.</title>
        <authorList>
            <person name="Reynolds N.K."/>
            <person name="Stajich J.E."/>
            <person name="Barry K."/>
            <person name="Grigoriev I.V."/>
            <person name="Crous P."/>
            <person name="Smith M.E."/>
        </authorList>
    </citation>
    <scope>NUCLEOTIDE SEQUENCE</scope>
    <source>
        <strain evidence="11">BCRC 34489</strain>
    </source>
</reference>
<feature type="region of interest" description="Disordered" evidence="9">
    <location>
        <begin position="1"/>
        <end position="262"/>
    </location>
</feature>
<evidence type="ECO:0000256" key="9">
    <source>
        <dbReference type="SAM" id="MobiDB-lite"/>
    </source>
</evidence>
<feature type="compositionally biased region" description="Low complexity" evidence="9">
    <location>
        <begin position="423"/>
        <end position="444"/>
    </location>
</feature>
<dbReference type="PANTHER" id="PTHR24404">
    <property type="entry name" value="ZINC FINGER PROTEIN"/>
    <property type="match status" value="1"/>
</dbReference>
<keyword evidence="4 8" id="KW-0863">Zinc-finger</keyword>
<feature type="region of interest" description="Disordered" evidence="9">
    <location>
        <begin position="623"/>
        <end position="672"/>
    </location>
</feature>
<feature type="compositionally biased region" description="Polar residues" evidence="9">
    <location>
        <begin position="39"/>
        <end position="60"/>
    </location>
</feature>
<evidence type="ECO:0000256" key="4">
    <source>
        <dbReference type="ARBA" id="ARBA00022771"/>
    </source>
</evidence>
<dbReference type="Gene3D" id="3.30.160.60">
    <property type="entry name" value="Classic Zinc Finger"/>
    <property type="match status" value="3"/>
</dbReference>
<dbReference type="GO" id="GO:0008270">
    <property type="term" value="F:zinc ion binding"/>
    <property type="evidence" value="ECO:0007669"/>
    <property type="project" value="UniProtKB-KW"/>
</dbReference>
<keyword evidence="5" id="KW-0862">Zinc</keyword>
<dbReference type="SUPFAM" id="SSF57667">
    <property type="entry name" value="beta-beta-alpha zinc fingers"/>
    <property type="match status" value="2"/>
</dbReference>
<sequence>MAKPEQATGPKIQQLTGFATSSPFSQPPKVSSPGRVAIVNSSTASPVISTTGVHMSSGTSRHVPHERLPGPASFMSGGSNGNSNSSSSTSINGPEYGGSFSGARRASGMPPEKTPVGRSGVFGDGYGGDPFYRRHSLDMGAPMSESSNYSPPRHRLPHPLQTQQQLQHQHMYGNAGRYGSRSGAASPHPLSIDQTAVGLSSSGSGESGTGGLNSRSGSGSHSPEDRGTKRSAPEDDGSMSPGPHDDDEHAQSGQTSQPGVATAEKPYACDQCELTFSRQHNLKSHALTHSTERPFSCPICHTPFRRQHDLKRHMKLHTGEKPHTCTNCGRSFARLDALNRHMRAENFHACNQAAKKARTAVMPREQEDPRMKSVTAAYMEQRRASTTGNAQGGAGWSHWTHRPSIAADEVMIRQMQERYGAAPSYPHQSQQSRPPQQQQHWQGGSSSGAGGSVSGMLRPPPPPLSVTHSHPQPNPPHMRLPPIDLGGPRRHSLAVTSHLERYRARDATPPPPPNAAGGEVSVHGHNPALAEERSGDGAGAGAGAAPRHATSYHQHVHGHVPLSTIRQSPREEKEGGYGGRMQQQQQMSPLAEGRSPGSSAAPYYHQHPAAPMPASFANYTPSIRAPGGALQTPPKTGEAPSITVIPPSAYDHAEDHDSRRGSGFSGASLPAETRRSSIIALTNPQTEGDVRLENAELKRRLDEMESRYMREIERLNAAVRELEVEKSALREMLRQGRGGASPEVPLAQSVNGHIPHSASDIHHRLASRQPSLRPASSASTPGPQRP</sequence>
<feature type="region of interest" description="Disordered" evidence="9">
    <location>
        <begin position="734"/>
        <end position="786"/>
    </location>
</feature>
<dbReference type="GO" id="GO:0003700">
    <property type="term" value="F:DNA-binding transcription factor activity"/>
    <property type="evidence" value="ECO:0007669"/>
    <property type="project" value="TreeGrafter"/>
</dbReference>
<feature type="domain" description="C2H2-type" evidence="10">
    <location>
        <begin position="295"/>
        <end position="322"/>
    </location>
</feature>
<feature type="compositionally biased region" description="Polar residues" evidence="9">
    <location>
        <begin position="11"/>
        <end position="24"/>
    </location>
</feature>
<evidence type="ECO:0000256" key="5">
    <source>
        <dbReference type="ARBA" id="ARBA00022833"/>
    </source>
</evidence>
<feature type="compositionally biased region" description="Low complexity" evidence="9">
    <location>
        <begin position="158"/>
        <end position="170"/>
    </location>
</feature>
<keyword evidence="2" id="KW-0479">Metal-binding</keyword>
<evidence type="ECO:0000256" key="1">
    <source>
        <dbReference type="ARBA" id="ARBA00004123"/>
    </source>
</evidence>
<dbReference type="EMBL" id="JANBUM010000469">
    <property type="protein sequence ID" value="KAJ2776736.1"/>
    <property type="molecule type" value="Genomic_DNA"/>
</dbReference>
<dbReference type="GO" id="GO:0005634">
    <property type="term" value="C:nucleus"/>
    <property type="evidence" value="ECO:0007669"/>
    <property type="project" value="UniProtKB-SubCell"/>
</dbReference>
<proteinExistence type="predicted"/>
<dbReference type="InterPro" id="IPR013087">
    <property type="entry name" value="Znf_C2H2_type"/>
</dbReference>
<dbReference type="GO" id="GO:0000978">
    <property type="term" value="F:RNA polymerase II cis-regulatory region sequence-specific DNA binding"/>
    <property type="evidence" value="ECO:0007669"/>
    <property type="project" value="TreeGrafter"/>
</dbReference>
<evidence type="ECO:0000259" key="10">
    <source>
        <dbReference type="PROSITE" id="PS50157"/>
    </source>
</evidence>
<comment type="caution">
    <text evidence="11">The sequence shown here is derived from an EMBL/GenBank/DDBJ whole genome shotgun (WGS) entry which is preliminary data.</text>
</comment>
<feature type="compositionally biased region" description="Polar residues" evidence="9">
    <location>
        <begin position="768"/>
        <end position="786"/>
    </location>
</feature>
<dbReference type="PROSITE" id="PS00028">
    <property type="entry name" value="ZINC_FINGER_C2H2_1"/>
    <property type="match status" value="2"/>
</dbReference>
<gene>
    <name evidence="11" type="ORF">GGI15_004755</name>
</gene>
<keyword evidence="3" id="KW-0677">Repeat</keyword>
<dbReference type="Proteomes" id="UP001140172">
    <property type="component" value="Unassembled WGS sequence"/>
</dbReference>
<evidence type="ECO:0000256" key="7">
    <source>
        <dbReference type="ARBA" id="ARBA00023242"/>
    </source>
</evidence>
<evidence type="ECO:0000313" key="12">
    <source>
        <dbReference type="Proteomes" id="UP001140172"/>
    </source>
</evidence>
<dbReference type="InterPro" id="IPR036236">
    <property type="entry name" value="Znf_C2H2_sf"/>
</dbReference>
<dbReference type="InterPro" id="IPR050589">
    <property type="entry name" value="Ikaros_C2H2-ZF"/>
</dbReference>
<keyword evidence="6" id="KW-0238">DNA-binding</keyword>
<dbReference type="SMART" id="SM00355">
    <property type="entry name" value="ZnF_C2H2"/>
    <property type="match status" value="3"/>
</dbReference>
<dbReference type="FunFam" id="3.30.160.60:FF:000912">
    <property type="entry name" value="Zinc finger protein 660"/>
    <property type="match status" value="1"/>
</dbReference>
<feature type="compositionally biased region" description="Basic and acidic residues" evidence="9">
    <location>
        <begin position="651"/>
        <end position="660"/>
    </location>
</feature>
<evidence type="ECO:0000256" key="2">
    <source>
        <dbReference type="ARBA" id="ARBA00022723"/>
    </source>
</evidence>
<dbReference type="FunFam" id="3.30.160.60:FF:000065">
    <property type="entry name" value="B-cell CLL/lymphoma 6, member B"/>
    <property type="match status" value="1"/>
</dbReference>
<dbReference type="AlphaFoldDB" id="A0A9W8H8B6"/>